<dbReference type="SMART" id="SM00774">
    <property type="entry name" value="WRKY"/>
    <property type="match status" value="1"/>
</dbReference>
<feature type="compositionally biased region" description="Low complexity" evidence="6">
    <location>
        <begin position="125"/>
        <end position="152"/>
    </location>
</feature>
<feature type="region of interest" description="Disordered" evidence="6">
    <location>
        <begin position="117"/>
        <end position="165"/>
    </location>
</feature>
<dbReference type="GO" id="GO:0043565">
    <property type="term" value="F:sequence-specific DNA binding"/>
    <property type="evidence" value="ECO:0007669"/>
    <property type="project" value="InterPro"/>
</dbReference>
<dbReference type="PANTHER" id="PTHR31282">
    <property type="entry name" value="WRKY TRANSCRIPTION FACTOR 21-RELATED"/>
    <property type="match status" value="1"/>
</dbReference>
<name>A0A5J9WIX1_9POAL</name>
<keyword evidence="2" id="KW-0805">Transcription regulation</keyword>
<dbReference type="Pfam" id="PF03106">
    <property type="entry name" value="WRKY"/>
    <property type="match status" value="1"/>
</dbReference>
<dbReference type="InterPro" id="IPR003657">
    <property type="entry name" value="WRKY_dom"/>
</dbReference>
<comment type="caution">
    <text evidence="8">The sequence shown here is derived from an EMBL/GenBank/DDBJ whole genome shotgun (WGS) entry which is preliminary data.</text>
</comment>
<evidence type="ECO:0000256" key="4">
    <source>
        <dbReference type="ARBA" id="ARBA00023163"/>
    </source>
</evidence>
<keyword evidence="4" id="KW-0804">Transcription</keyword>
<keyword evidence="5" id="KW-0539">Nucleus</keyword>
<dbReference type="EMBL" id="RWGY01000004">
    <property type="protein sequence ID" value="TVU47244.1"/>
    <property type="molecule type" value="Genomic_DNA"/>
</dbReference>
<dbReference type="SUPFAM" id="SSF118290">
    <property type="entry name" value="WRKY DNA-binding domain"/>
    <property type="match status" value="1"/>
</dbReference>
<dbReference type="GO" id="GO:0005634">
    <property type="term" value="C:nucleus"/>
    <property type="evidence" value="ECO:0007669"/>
    <property type="project" value="UniProtKB-SubCell"/>
</dbReference>
<accession>A0A5J9WIX1</accession>
<keyword evidence="3" id="KW-0238">DNA-binding</keyword>
<evidence type="ECO:0000256" key="1">
    <source>
        <dbReference type="ARBA" id="ARBA00004123"/>
    </source>
</evidence>
<dbReference type="InterPro" id="IPR036576">
    <property type="entry name" value="WRKY_dom_sf"/>
</dbReference>
<dbReference type="AlphaFoldDB" id="A0A5J9WIX1"/>
<evidence type="ECO:0000256" key="2">
    <source>
        <dbReference type="ARBA" id="ARBA00023015"/>
    </source>
</evidence>
<dbReference type="Proteomes" id="UP000324897">
    <property type="component" value="Chromosome 5"/>
</dbReference>
<reference evidence="8 9" key="1">
    <citation type="journal article" date="2019" name="Sci. Rep.">
        <title>A high-quality genome of Eragrostis curvula grass provides insights into Poaceae evolution and supports new strategies to enhance forage quality.</title>
        <authorList>
            <person name="Carballo J."/>
            <person name="Santos B.A.C.M."/>
            <person name="Zappacosta D."/>
            <person name="Garbus I."/>
            <person name="Selva J.P."/>
            <person name="Gallo C.A."/>
            <person name="Diaz A."/>
            <person name="Albertini E."/>
            <person name="Caccamo M."/>
            <person name="Echenique V."/>
        </authorList>
    </citation>
    <scope>NUCLEOTIDE SEQUENCE [LARGE SCALE GENOMIC DNA]</scope>
    <source>
        <strain evidence="9">cv. Victoria</strain>
        <tissue evidence="8">Leaf</tissue>
    </source>
</reference>
<evidence type="ECO:0000313" key="9">
    <source>
        <dbReference type="Proteomes" id="UP000324897"/>
    </source>
</evidence>
<evidence type="ECO:0000256" key="6">
    <source>
        <dbReference type="SAM" id="MobiDB-lite"/>
    </source>
</evidence>
<dbReference type="OrthoDB" id="2021064at2759"/>
<dbReference type="Gene3D" id="2.20.25.80">
    <property type="entry name" value="WRKY domain"/>
    <property type="match status" value="1"/>
</dbReference>
<evidence type="ECO:0000259" key="7">
    <source>
        <dbReference type="PROSITE" id="PS50811"/>
    </source>
</evidence>
<feature type="domain" description="WRKY" evidence="7">
    <location>
        <begin position="24"/>
        <end position="93"/>
    </location>
</feature>
<proteinExistence type="predicted"/>
<evidence type="ECO:0000256" key="5">
    <source>
        <dbReference type="ARBA" id="ARBA00023242"/>
    </source>
</evidence>
<evidence type="ECO:0000313" key="8">
    <source>
        <dbReference type="EMBL" id="TVU47244.1"/>
    </source>
</evidence>
<feature type="compositionally biased region" description="Polar residues" evidence="6">
    <location>
        <begin position="1"/>
        <end position="12"/>
    </location>
</feature>
<feature type="region of interest" description="Disordered" evidence="6">
    <location>
        <begin position="1"/>
        <end position="21"/>
    </location>
</feature>
<sequence length="280" mass="30710">MSPAPSSHQSHMNSRKEKRMRKVDTFAPHNDGHQWRKYGEKKINNTNFPRYYYRCTYKDNMNCPATKQVQQKDHSDPPLYAVTYYNEHTCNSAFLPLSPSEFQLQTSSGKAVSICFDSSAPQEPSPAANAGGSPSSSATAAAAVAVRRGTPPEAKRPQPAPVLQRSETYPWGAGAVEQKPASCSTECHDAFSGAAGAVPEEVVDAGRFGSIRKAIDFYFQETNMIQDVFLNPVSTCHEAKSTRDLHVTVILLVQLKEIPRLISITEFVSACSAFCGCNLV</sequence>
<organism evidence="8 9">
    <name type="scientific">Eragrostis curvula</name>
    <name type="common">weeping love grass</name>
    <dbReference type="NCBI Taxonomy" id="38414"/>
    <lineage>
        <taxon>Eukaryota</taxon>
        <taxon>Viridiplantae</taxon>
        <taxon>Streptophyta</taxon>
        <taxon>Embryophyta</taxon>
        <taxon>Tracheophyta</taxon>
        <taxon>Spermatophyta</taxon>
        <taxon>Magnoliopsida</taxon>
        <taxon>Liliopsida</taxon>
        <taxon>Poales</taxon>
        <taxon>Poaceae</taxon>
        <taxon>PACMAD clade</taxon>
        <taxon>Chloridoideae</taxon>
        <taxon>Eragrostideae</taxon>
        <taxon>Eragrostidinae</taxon>
        <taxon>Eragrostis</taxon>
    </lineage>
</organism>
<gene>
    <name evidence="8" type="ORF">EJB05_06837</name>
</gene>
<comment type="subcellular location">
    <subcellularLocation>
        <location evidence="1">Nucleus</location>
    </subcellularLocation>
</comment>
<dbReference type="Gramene" id="TVU47244">
    <property type="protein sequence ID" value="TVU47244"/>
    <property type="gene ID" value="EJB05_06837"/>
</dbReference>
<dbReference type="GO" id="GO:0003700">
    <property type="term" value="F:DNA-binding transcription factor activity"/>
    <property type="evidence" value="ECO:0007669"/>
    <property type="project" value="InterPro"/>
</dbReference>
<dbReference type="InterPro" id="IPR044810">
    <property type="entry name" value="WRKY_plant"/>
</dbReference>
<keyword evidence="9" id="KW-1185">Reference proteome</keyword>
<evidence type="ECO:0000256" key="3">
    <source>
        <dbReference type="ARBA" id="ARBA00023125"/>
    </source>
</evidence>
<protein>
    <submittedName>
        <fullName evidence="8">EcWRKY-61</fullName>
    </submittedName>
</protein>
<dbReference type="PROSITE" id="PS50811">
    <property type="entry name" value="WRKY"/>
    <property type="match status" value="1"/>
</dbReference>